<protein>
    <submittedName>
        <fullName evidence="2">Uncharacterized protein</fullName>
    </submittedName>
</protein>
<dbReference type="Proteomes" id="UP000646244">
    <property type="component" value="Unassembled WGS sequence"/>
</dbReference>
<reference evidence="2" key="1">
    <citation type="journal article" date="2014" name="Int. J. Syst. Evol. Microbiol.">
        <title>Complete genome sequence of Corynebacterium casei LMG S-19264T (=DSM 44701T), isolated from a smear-ripened cheese.</title>
        <authorList>
            <consortium name="US DOE Joint Genome Institute (JGI-PGF)"/>
            <person name="Walter F."/>
            <person name="Albersmeier A."/>
            <person name="Kalinowski J."/>
            <person name="Ruckert C."/>
        </authorList>
    </citation>
    <scope>NUCLEOTIDE SEQUENCE</scope>
    <source>
        <strain evidence="2">JCM 4633</strain>
    </source>
</reference>
<dbReference type="AlphaFoldDB" id="A0A918TD53"/>
<evidence type="ECO:0000256" key="1">
    <source>
        <dbReference type="SAM" id="MobiDB-lite"/>
    </source>
</evidence>
<name>A0A918TD53_STRCJ</name>
<evidence type="ECO:0000313" key="3">
    <source>
        <dbReference type="Proteomes" id="UP000646244"/>
    </source>
</evidence>
<evidence type="ECO:0000313" key="2">
    <source>
        <dbReference type="EMBL" id="GHC43125.1"/>
    </source>
</evidence>
<gene>
    <name evidence="2" type="ORF">GCM10010507_17480</name>
</gene>
<dbReference type="EMBL" id="BMVB01000004">
    <property type="protein sequence ID" value="GHC43125.1"/>
    <property type="molecule type" value="Genomic_DNA"/>
</dbReference>
<proteinExistence type="predicted"/>
<accession>A0A918TD53</accession>
<sequence>MTPALITPVCSHQTGGERLQAARPLAPRTALGADLQMRVEHRVGHARRQFLAVDACGYSGTNLTAMHPAIVPGVPGARRTTPRSGGRRA</sequence>
<organism evidence="2 3">
    <name type="scientific">Streptomyces cinnamoneus</name>
    <name type="common">Streptoverticillium cinnamoneum</name>
    <dbReference type="NCBI Taxonomy" id="53446"/>
    <lineage>
        <taxon>Bacteria</taxon>
        <taxon>Bacillati</taxon>
        <taxon>Actinomycetota</taxon>
        <taxon>Actinomycetes</taxon>
        <taxon>Kitasatosporales</taxon>
        <taxon>Streptomycetaceae</taxon>
        <taxon>Streptomyces</taxon>
        <taxon>Streptomyces cinnamoneus group</taxon>
    </lineage>
</organism>
<feature type="region of interest" description="Disordered" evidence="1">
    <location>
        <begin position="70"/>
        <end position="89"/>
    </location>
</feature>
<comment type="caution">
    <text evidence="2">The sequence shown here is derived from an EMBL/GenBank/DDBJ whole genome shotgun (WGS) entry which is preliminary data.</text>
</comment>
<reference evidence="2" key="2">
    <citation type="submission" date="2020-09" db="EMBL/GenBank/DDBJ databases">
        <authorList>
            <person name="Sun Q."/>
            <person name="Ohkuma M."/>
        </authorList>
    </citation>
    <scope>NUCLEOTIDE SEQUENCE</scope>
    <source>
        <strain evidence="2">JCM 4633</strain>
    </source>
</reference>